<organism evidence="1 2">
    <name type="scientific">Datura stramonium</name>
    <name type="common">Jimsonweed</name>
    <name type="synonym">Common thornapple</name>
    <dbReference type="NCBI Taxonomy" id="4076"/>
    <lineage>
        <taxon>Eukaryota</taxon>
        <taxon>Viridiplantae</taxon>
        <taxon>Streptophyta</taxon>
        <taxon>Embryophyta</taxon>
        <taxon>Tracheophyta</taxon>
        <taxon>Spermatophyta</taxon>
        <taxon>Magnoliopsida</taxon>
        <taxon>eudicotyledons</taxon>
        <taxon>Gunneridae</taxon>
        <taxon>Pentapetalae</taxon>
        <taxon>asterids</taxon>
        <taxon>lamiids</taxon>
        <taxon>Solanales</taxon>
        <taxon>Solanaceae</taxon>
        <taxon>Solanoideae</taxon>
        <taxon>Datureae</taxon>
        <taxon>Datura</taxon>
    </lineage>
</organism>
<dbReference type="EMBL" id="JACEIK010000993">
    <property type="protein sequence ID" value="MCD7464759.1"/>
    <property type="molecule type" value="Genomic_DNA"/>
</dbReference>
<comment type="caution">
    <text evidence="1">The sequence shown here is derived from an EMBL/GenBank/DDBJ whole genome shotgun (WGS) entry which is preliminary data.</text>
</comment>
<feature type="non-terminal residue" evidence="1">
    <location>
        <position position="105"/>
    </location>
</feature>
<feature type="non-terminal residue" evidence="1">
    <location>
        <position position="1"/>
    </location>
</feature>
<protein>
    <submittedName>
        <fullName evidence="1">Uncharacterized protein</fullName>
    </submittedName>
</protein>
<evidence type="ECO:0000313" key="2">
    <source>
        <dbReference type="Proteomes" id="UP000823775"/>
    </source>
</evidence>
<name>A0ABS8T0A2_DATST</name>
<reference evidence="1 2" key="1">
    <citation type="journal article" date="2021" name="BMC Genomics">
        <title>Datura genome reveals duplications of psychoactive alkaloid biosynthetic genes and high mutation rate following tissue culture.</title>
        <authorList>
            <person name="Rajewski A."/>
            <person name="Carter-House D."/>
            <person name="Stajich J."/>
            <person name="Litt A."/>
        </authorList>
    </citation>
    <scope>NUCLEOTIDE SEQUENCE [LARGE SCALE GENOMIC DNA]</scope>
    <source>
        <strain evidence="1">AR-01</strain>
    </source>
</reference>
<evidence type="ECO:0000313" key="1">
    <source>
        <dbReference type="EMBL" id="MCD7464759.1"/>
    </source>
</evidence>
<sequence length="105" mass="11400">GVWPACSLDWALLQQSLDRCHSDNVPLQRYYLGRQRGETSGQDLITVSIGQEAQGLARGVGKRTTRPGVIHRRETTAPGATCRVDEAVSLATHSNIRTLSATTRG</sequence>
<proteinExistence type="predicted"/>
<gene>
    <name evidence="1" type="ORF">HAX54_053380</name>
</gene>
<accession>A0ABS8T0A2</accession>
<dbReference type="Proteomes" id="UP000823775">
    <property type="component" value="Unassembled WGS sequence"/>
</dbReference>
<keyword evidence="2" id="KW-1185">Reference proteome</keyword>